<sequence length="152" mass="15940">MRIHKVGTSLAGLLAAVGLLGAAAFVVVGAPLGYFLFEYGCGAEEDRLGEVLAGESVLGAGPEGAGEGEPYQGCDDDDLFVVAGTSYTYGGPRESVLAHYRKAALAEGWRVRTKDCFAKRIDGTTAYLTVEGPTDGSLQVEIVADRDDSDWC</sequence>
<name>A0A917QDJ4_9ACTN</name>
<evidence type="ECO:0000313" key="1">
    <source>
        <dbReference type="EMBL" id="GGK46281.1"/>
    </source>
</evidence>
<organism evidence="1 2">
    <name type="scientific">Streptomyces flaveus</name>
    <dbReference type="NCBI Taxonomy" id="66370"/>
    <lineage>
        <taxon>Bacteria</taxon>
        <taxon>Bacillati</taxon>
        <taxon>Actinomycetota</taxon>
        <taxon>Actinomycetes</taxon>
        <taxon>Kitasatosporales</taxon>
        <taxon>Streptomycetaceae</taxon>
        <taxon>Streptomyces</taxon>
        <taxon>Streptomyces aurantiacus group</taxon>
    </lineage>
</organism>
<reference evidence="1" key="2">
    <citation type="submission" date="2020-09" db="EMBL/GenBank/DDBJ databases">
        <authorList>
            <person name="Sun Q."/>
            <person name="Ohkuma M."/>
        </authorList>
    </citation>
    <scope>NUCLEOTIDE SEQUENCE</scope>
    <source>
        <strain evidence="1">JCM 3035</strain>
    </source>
</reference>
<comment type="caution">
    <text evidence="1">The sequence shown here is derived from an EMBL/GenBank/DDBJ whole genome shotgun (WGS) entry which is preliminary data.</text>
</comment>
<keyword evidence="2" id="KW-1185">Reference proteome</keyword>
<evidence type="ECO:0000313" key="2">
    <source>
        <dbReference type="Proteomes" id="UP000637788"/>
    </source>
</evidence>
<protein>
    <submittedName>
        <fullName evidence="1">Uncharacterized protein</fullName>
    </submittedName>
</protein>
<reference evidence="1" key="1">
    <citation type="journal article" date="2014" name="Int. J. Syst. Evol. Microbiol.">
        <title>Complete genome sequence of Corynebacterium casei LMG S-19264T (=DSM 44701T), isolated from a smear-ripened cheese.</title>
        <authorList>
            <consortium name="US DOE Joint Genome Institute (JGI-PGF)"/>
            <person name="Walter F."/>
            <person name="Albersmeier A."/>
            <person name="Kalinowski J."/>
            <person name="Ruckert C."/>
        </authorList>
    </citation>
    <scope>NUCLEOTIDE SEQUENCE</scope>
    <source>
        <strain evidence="1">JCM 3035</strain>
    </source>
</reference>
<dbReference type="AlphaFoldDB" id="A0A917QDJ4"/>
<accession>A0A917QDJ4</accession>
<dbReference type="EMBL" id="BMPQ01000001">
    <property type="protein sequence ID" value="GGK46281.1"/>
    <property type="molecule type" value="Genomic_DNA"/>
</dbReference>
<dbReference type="Proteomes" id="UP000637788">
    <property type="component" value="Unassembled WGS sequence"/>
</dbReference>
<gene>
    <name evidence="1" type="ORF">GCM10010094_02650</name>
</gene>
<proteinExistence type="predicted"/>
<dbReference type="RefSeq" id="WP_246567191.1">
    <property type="nucleotide sequence ID" value="NZ_BMPQ01000001.1"/>
</dbReference>